<reference evidence="8 9" key="1">
    <citation type="submission" date="2023-01" db="EMBL/GenBank/DDBJ databases">
        <title>Novel diversity within Roseofilum (Cyanobacteria; Desertifilaceae) from marine benthic mats with descriptions of four novel species.</title>
        <authorList>
            <person name="Wang Y."/>
            <person name="Berthold D.E."/>
            <person name="Hu J."/>
            <person name="Lefler F.W."/>
            <person name="Laughinghouse H.D. IV."/>
        </authorList>
    </citation>
    <scope>NUCLEOTIDE SEQUENCE [LARGE SCALE GENOMIC DNA]</scope>
    <source>
        <strain evidence="8 9">BLCC-M114</strain>
    </source>
</reference>
<name>A0ABT7BAN8_9CYAN</name>
<evidence type="ECO:0000313" key="8">
    <source>
        <dbReference type="EMBL" id="MDJ1176222.1"/>
    </source>
</evidence>
<dbReference type="Proteomes" id="UP001235849">
    <property type="component" value="Unassembled WGS sequence"/>
</dbReference>
<comment type="cofactor">
    <cofactor evidence="1 6">
        <name>pyridoxal 5'-phosphate</name>
        <dbReference type="ChEBI" id="CHEBI:597326"/>
    </cofactor>
</comment>
<dbReference type="CDD" id="cd00609">
    <property type="entry name" value="AAT_like"/>
    <property type="match status" value="1"/>
</dbReference>
<dbReference type="Gene3D" id="3.40.640.10">
    <property type="entry name" value="Type I PLP-dependent aspartate aminotransferase-like (Major domain)"/>
    <property type="match status" value="1"/>
</dbReference>
<dbReference type="EMBL" id="JAQOSO010000101">
    <property type="protein sequence ID" value="MDJ1176222.1"/>
    <property type="molecule type" value="Genomic_DNA"/>
</dbReference>
<keyword evidence="5" id="KW-0663">Pyridoxal phosphate</keyword>
<dbReference type="InterPro" id="IPR015424">
    <property type="entry name" value="PyrdxlP-dep_Trfase"/>
</dbReference>
<dbReference type="InterPro" id="IPR050596">
    <property type="entry name" value="AspAT/PAT-like"/>
</dbReference>
<comment type="similarity">
    <text evidence="2 6">Belongs to the class-I pyridoxal-phosphate-dependent aminotransferase family.</text>
</comment>
<keyword evidence="4 6" id="KW-0808">Transferase</keyword>
<dbReference type="RefSeq" id="WP_283768511.1">
    <property type="nucleotide sequence ID" value="NZ_JAQOSO010000101.1"/>
</dbReference>
<dbReference type="InterPro" id="IPR004838">
    <property type="entry name" value="NHTrfase_class1_PyrdxlP-BS"/>
</dbReference>
<dbReference type="SUPFAM" id="SSF53383">
    <property type="entry name" value="PLP-dependent transferases"/>
    <property type="match status" value="1"/>
</dbReference>
<dbReference type="GO" id="GO:0008483">
    <property type="term" value="F:transaminase activity"/>
    <property type="evidence" value="ECO:0007669"/>
    <property type="project" value="UniProtKB-KW"/>
</dbReference>
<organism evidence="8 9">
    <name type="scientific">Roseofilum capinflatum BLCC-M114</name>
    <dbReference type="NCBI Taxonomy" id="3022440"/>
    <lineage>
        <taxon>Bacteria</taxon>
        <taxon>Bacillati</taxon>
        <taxon>Cyanobacteriota</taxon>
        <taxon>Cyanophyceae</taxon>
        <taxon>Desertifilales</taxon>
        <taxon>Desertifilaceae</taxon>
        <taxon>Roseofilum</taxon>
        <taxon>Roseofilum capinflatum</taxon>
    </lineage>
</organism>
<keyword evidence="9" id="KW-1185">Reference proteome</keyword>
<evidence type="ECO:0000256" key="3">
    <source>
        <dbReference type="ARBA" id="ARBA00022576"/>
    </source>
</evidence>
<accession>A0ABT7BAN8</accession>
<sequence length="393" mass="42958">MHQAERIGGLLSESAFEVLAKAKALEAQGRDIIHLEIGQPDFPTPAHICQAATEAIAQGYTGYSLTLGLPELREAIAAHMSETRKIEVGSDRIIITPGAKPLLFFGILAVVNPGDEVIYPDPGFPTYRSVIQFAQGCPIPLPLVEEREFSFRVEDLEGLISDKTKVLILNSPHNPTGGFLPLADLEAIAHLALKHNFYILADEIYSRLLYDHPHHSLLSLPGMADRTLLVDGFSKTYSMTGWRLGYGVIPQHLISALELLMLNSNSCTCTFIQKAGIAALQGSQDSVQEMVKSFQNRRDILVAGLNDIPGIHCLTPPGAFYVFPNIKELPLNSQGLADYLLHQAGVALLPGTAFGEQGEGYLRLSYATSLDKLQLALERIREAVVTLESAPRW</sequence>
<evidence type="ECO:0000256" key="5">
    <source>
        <dbReference type="ARBA" id="ARBA00022898"/>
    </source>
</evidence>
<evidence type="ECO:0000313" key="9">
    <source>
        <dbReference type="Proteomes" id="UP001235849"/>
    </source>
</evidence>
<proteinExistence type="inferred from homology"/>
<dbReference type="InterPro" id="IPR004839">
    <property type="entry name" value="Aminotransferase_I/II_large"/>
</dbReference>
<comment type="caution">
    <text evidence="8">The sequence shown here is derived from an EMBL/GenBank/DDBJ whole genome shotgun (WGS) entry which is preliminary data.</text>
</comment>
<protein>
    <recommendedName>
        <fullName evidence="6">Aminotransferase</fullName>
        <ecNumber evidence="6">2.6.1.-</ecNumber>
    </recommendedName>
</protein>
<feature type="domain" description="Aminotransferase class I/classII large" evidence="7">
    <location>
        <begin position="31"/>
        <end position="380"/>
    </location>
</feature>
<dbReference type="PROSITE" id="PS00105">
    <property type="entry name" value="AA_TRANSFER_CLASS_1"/>
    <property type="match status" value="1"/>
</dbReference>
<evidence type="ECO:0000256" key="6">
    <source>
        <dbReference type="RuleBase" id="RU000481"/>
    </source>
</evidence>
<evidence type="ECO:0000256" key="1">
    <source>
        <dbReference type="ARBA" id="ARBA00001933"/>
    </source>
</evidence>
<keyword evidence="3 6" id="KW-0032">Aminotransferase</keyword>
<gene>
    <name evidence="8" type="ORF">PMG25_19235</name>
</gene>
<evidence type="ECO:0000256" key="4">
    <source>
        <dbReference type="ARBA" id="ARBA00022679"/>
    </source>
</evidence>
<evidence type="ECO:0000256" key="2">
    <source>
        <dbReference type="ARBA" id="ARBA00007441"/>
    </source>
</evidence>
<dbReference type="PANTHER" id="PTHR46383:SF1">
    <property type="entry name" value="ASPARTATE AMINOTRANSFERASE"/>
    <property type="match status" value="1"/>
</dbReference>
<evidence type="ECO:0000259" key="7">
    <source>
        <dbReference type="Pfam" id="PF00155"/>
    </source>
</evidence>
<dbReference type="Gene3D" id="3.90.1150.10">
    <property type="entry name" value="Aspartate Aminotransferase, domain 1"/>
    <property type="match status" value="1"/>
</dbReference>
<dbReference type="PANTHER" id="PTHR46383">
    <property type="entry name" value="ASPARTATE AMINOTRANSFERASE"/>
    <property type="match status" value="1"/>
</dbReference>
<dbReference type="InterPro" id="IPR015422">
    <property type="entry name" value="PyrdxlP-dep_Trfase_small"/>
</dbReference>
<dbReference type="EC" id="2.6.1.-" evidence="6"/>
<dbReference type="Pfam" id="PF00155">
    <property type="entry name" value="Aminotran_1_2"/>
    <property type="match status" value="1"/>
</dbReference>
<dbReference type="InterPro" id="IPR015421">
    <property type="entry name" value="PyrdxlP-dep_Trfase_major"/>
</dbReference>